<dbReference type="Pfam" id="PF07635">
    <property type="entry name" value="PSCyt1"/>
    <property type="match status" value="1"/>
</dbReference>
<keyword evidence="5" id="KW-1185">Reference proteome</keyword>
<dbReference type="SUPFAM" id="SSF49899">
    <property type="entry name" value="Concanavalin A-like lectins/glucanases"/>
    <property type="match status" value="1"/>
</dbReference>
<dbReference type="GO" id="GO:0005975">
    <property type="term" value="P:carbohydrate metabolic process"/>
    <property type="evidence" value="ECO:0007669"/>
    <property type="project" value="UniProtKB-ARBA"/>
</dbReference>
<feature type="domain" description="Cytochrome C Planctomycete-type" evidence="3">
    <location>
        <begin position="44"/>
        <end position="105"/>
    </location>
</feature>
<accession>A0AAE3EQA8</accession>
<evidence type="ECO:0000259" key="3">
    <source>
        <dbReference type="Pfam" id="PF07635"/>
    </source>
</evidence>
<organism evidence="4 5">
    <name type="scientific">Wocania arenilitoris</name>
    <dbReference type="NCBI Taxonomy" id="2044858"/>
    <lineage>
        <taxon>Bacteria</taxon>
        <taxon>Pseudomonadati</taxon>
        <taxon>Bacteroidota</taxon>
        <taxon>Flavobacteriia</taxon>
        <taxon>Flavobacteriales</taxon>
        <taxon>Flavobacteriaceae</taxon>
        <taxon>Wocania</taxon>
    </lineage>
</organism>
<proteinExistence type="predicted"/>
<dbReference type="PANTHER" id="PTHR35889">
    <property type="entry name" value="CYCLOINULO-OLIGOSACCHARIDE FRUCTANOTRANSFERASE-RELATED"/>
    <property type="match status" value="1"/>
</dbReference>
<dbReference type="InterPro" id="IPR011444">
    <property type="entry name" value="DUF1549"/>
</dbReference>
<comment type="caution">
    <text evidence="4">The sequence shown here is derived from an EMBL/GenBank/DDBJ whole genome shotgun (WGS) entry which is preliminary data.</text>
</comment>
<dbReference type="RefSeq" id="WP_237240564.1">
    <property type="nucleotide sequence ID" value="NZ_JAKKDU010000016.1"/>
</dbReference>
<dbReference type="Pfam" id="PF07587">
    <property type="entry name" value="PSD1"/>
    <property type="match status" value="1"/>
</dbReference>
<dbReference type="InterPro" id="IPR013320">
    <property type="entry name" value="ConA-like_dom_sf"/>
</dbReference>
<dbReference type="AlphaFoldDB" id="A0AAE3EQA8"/>
<dbReference type="Gene3D" id="2.60.120.200">
    <property type="match status" value="1"/>
</dbReference>
<dbReference type="PANTHER" id="PTHR35889:SF3">
    <property type="entry name" value="F-BOX DOMAIN-CONTAINING PROTEIN"/>
    <property type="match status" value="1"/>
</dbReference>
<sequence length="1044" mass="119745">MTFVFLIFVGCKKNIPEYVDIPYRELPNNIDFNIDVKPILSDKCYSCHGPDKNAREADLRFDLPEGLYKKSSNGNFAFKPGSLSKSESIKRILSKDPNLLMPPPEAHLELNPREKAILIKWVEQGAEWKKHWAFIPPKLPELPDSLPWEVSNEIDQFIYAKLQEKKIKPNKPANKQQLLRRLSLDLRGIPPTIEEINSFLNDTNPNAYEKLVDTMLNSIDHAERLTLEWLDVARYSDSHGYHADGARMMWQWRDWVIDAFYNNKPYNEFVTEQLAGDLVPNATKRQKLATAFNRNHPTTAEGGAIDEEFRVDYVTNRTNTFGTAFLGLTMECAKCHDHKFDPITQKDYFQLFAYFNNIKELGMTSNDGNSGPLLLLTDDKLDSITDGIQYKIDSLEILEKEFKKSFLSESDFKNSERFKKAKPVLHHSFESISSNKKKKILDGNNKTTVSSKLTLDTGIKGKSAIFDNQYDQINITSLAPFQIADAFSVSVWVYIDKLIPTKTMTVIGNSSVKHELYRGWDLYIESNGQVSSRLISALPNNYIHIKTKDTIPLNKWTHILMTYDGSKSANGLHVYLNGKDVNQSIEYSRLYKSMIPNAKKNLVIGKSLRVQTGDNGIFQGKIDELSIYDFEIPTKQVSYVYQQSKASQDNFAYKPFEKNYLKLSANLKELRNDKLKALDTVKEIMVMEEMPKQRQTYILHRGEYDNYGQEVERGTPTHISENINEYSKDRLGLSQWLFDSKNPLAARVAVNRYWQLIFGQGLVTTMNDFGNQGALPTHAKLLDWLAIDFIESGWDLRKLIKKMVMSNTYGQSSKTSKSLRELDPDNLLLARAPSYRLQAEFIRDIALKASGLINTKVGGKSAKPYQPKGLWIEKGNFSKDLLYFVQDHDDKQYRKSMYTFNKRTSPPPYMEIFDMPGRENCIVFREKTNTPLQALSLLNDPQFVETAKALAYRMKKEGGVSLKSQLEIGFLLTLSRKPSNKELEIMSNLYSVELSKFTENNDKALEYLSVGDYKIPKEYPVSEIAAMTMVANTLFNMDEMYTKR</sequence>
<name>A0AAE3EQA8_9FLAO</name>
<dbReference type="InterPro" id="IPR011429">
    <property type="entry name" value="Cyt_c_Planctomycete-type"/>
</dbReference>
<evidence type="ECO:0000259" key="1">
    <source>
        <dbReference type="Pfam" id="PF07583"/>
    </source>
</evidence>
<evidence type="ECO:0000259" key="2">
    <source>
        <dbReference type="Pfam" id="PF07587"/>
    </source>
</evidence>
<feature type="domain" description="DUF1549" evidence="1">
    <location>
        <begin position="153"/>
        <end position="359"/>
    </location>
</feature>
<dbReference type="GO" id="GO:0004553">
    <property type="term" value="F:hydrolase activity, hydrolyzing O-glycosyl compounds"/>
    <property type="evidence" value="ECO:0007669"/>
    <property type="project" value="UniProtKB-ARBA"/>
</dbReference>
<dbReference type="InterPro" id="IPR022655">
    <property type="entry name" value="DUF1553"/>
</dbReference>
<dbReference type="Proteomes" id="UP001199795">
    <property type="component" value="Unassembled WGS sequence"/>
</dbReference>
<dbReference type="Pfam" id="PF13385">
    <property type="entry name" value="Laminin_G_3"/>
    <property type="match status" value="1"/>
</dbReference>
<gene>
    <name evidence="4" type="ORF">L3X37_12780</name>
</gene>
<evidence type="ECO:0000313" key="4">
    <source>
        <dbReference type="EMBL" id="MCF7569231.1"/>
    </source>
</evidence>
<protein>
    <submittedName>
        <fullName evidence="4">DUF1553 domain-containing protein</fullName>
    </submittedName>
</protein>
<feature type="domain" description="DUF1553" evidence="2">
    <location>
        <begin position="729"/>
        <end position="989"/>
    </location>
</feature>
<dbReference type="Pfam" id="PF07583">
    <property type="entry name" value="PSCyt2"/>
    <property type="match status" value="1"/>
</dbReference>
<reference evidence="4" key="1">
    <citation type="submission" date="2022-01" db="EMBL/GenBank/DDBJ databases">
        <title>Draft genome sequence of Sabulilitoribacter arenilitoris KCTC 52401.</title>
        <authorList>
            <person name="Oh J.-S."/>
        </authorList>
    </citation>
    <scope>NUCLEOTIDE SEQUENCE</scope>
    <source>
        <strain evidence="4">HMF6543</strain>
    </source>
</reference>
<dbReference type="EMBL" id="JAKKDU010000016">
    <property type="protein sequence ID" value="MCF7569231.1"/>
    <property type="molecule type" value="Genomic_DNA"/>
</dbReference>
<evidence type="ECO:0000313" key="5">
    <source>
        <dbReference type="Proteomes" id="UP001199795"/>
    </source>
</evidence>